<dbReference type="EMBL" id="JAGGKS010000002">
    <property type="protein sequence ID" value="MBP1925267.1"/>
    <property type="molecule type" value="Genomic_DNA"/>
</dbReference>
<comment type="caution">
    <text evidence="1">The sequence shown here is derived from an EMBL/GenBank/DDBJ whole genome shotgun (WGS) entry which is preliminary data.</text>
</comment>
<sequence length="1194" mass="139119">MTINNLSEIIKVNNNFKNAINLYLNLNNIDKISSYIPTKSSVDVLKLYLNSIEKNENQSSILIGPYGKGKSHLLLVLLAIISLKRTSENDKIVNKIIASVNNVDETVSNAIRNIWKEKGRFLPVLISSTYGDLNQSFLIGLNESLKRENLIDLVPNTYFTYALNNINKWMNNYKETYNHFIEKLKEKNISYKEMVSRLLNYDSKALSIFKEIYPELTSGSIFNPLVNSEVLEIYQEIAQELSKKHGYSGIYVIFDEFSKFIESRDKTSVGNDMKLLQDICELSHNSKKSSQVFISFVAHKSIKEYGKYLSSDLINSFAGIEGRIEERYFVTSSKNNYELIKNAIFKDINEIKKISNCSKHLSDEISKSYYDIPAFRTTFKENDFKKIIVDGCYPLNPISSYLLLNVSEKVAQNERTLFTFMSKDEPHSMLRYIKNHNCMMQWVITPDLIYDYFKGIFKKNVANEYVHREWLKAEYAISSATTPNQVKILKIMALINIVNKPDELSTIEKYLYLASEIEDVNVVLDELLNSQIIYKKSTNDNYVFKTRIGTDLKNEINRRRIIKSDKINIGKVFSNIASNKYIIPKKYNQEFSITRYFRMEYLHYDEFMNIDDFSVLFDNENFCDGKVIALICTKEDQKKNKISIIEKLNKFSNEKIVIINPTKTFEMIKQVQDYEIIQELKNDTLFLDNNKVLKNELSIFEDDIINELLIYLNHAYDFQNGCKAFYYKNGQSIESKHINLNKLIDYVCFSYYRKTPVINNEQINRQFIKTAPIRRARKNIIEYILNGNDDKSFYEKTNPEATIYRSLFKNTGILNGKLSDNMREFLSNINASISLCIEKKISLSSIINNVVNAPFGIRGGVLSIYLAYILRNRTEDIIIYFDTKEVQLTSDIILNMCENPSDYFLFMSAQSAKKEKYIIGLLDTFSNGSVYNLSGSRINNILICMQRWFRALPQVTRNFRDKFITFEDEKAYQAMLVIKPLLQRVDANPYEIIFDKIPAAFGVNDDYEKCLNYIKQFKYILDNYLDYIINNAILETINIFKSKEDLYHTLKNWYDKQSSMSKKGIYSNQITNLMTCIANMTIYDDVEIVKKVIKSVTDVYIENWNDKSFEDYIYALSETKKGVESIKDETIEEKHELVFRNKEGKLVQRYYDKADENTGSILRNIIEDTIDDFSDLSVNDKVSILVEMLEKVLS</sequence>
<organism evidence="1 2">
    <name type="scientific">Sedimentibacter acidaminivorans</name>
    <dbReference type="NCBI Taxonomy" id="913099"/>
    <lineage>
        <taxon>Bacteria</taxon>
        <taxon>Bacillati</taxon>
        <taxon>Bacillota</taxon>
        <taxon>Tissierellia</taxon>
        <taxon>Sedimentibacter</taxon>
    </lineage>
</organism>
<dbReference type="RefSeq" id="WP_209510990.1">
    <property type="nucleotide sequence ID" value="NZ_JAGGKS010000002.1"/>
</dbReference>
<name>A0ABS4GC58_9FIRM</name>
<reference evidence="1 2" key="1">
    <citation type="submission" date="2021-03" db="EMBL/GenBank/DDBJ databases">
        <title>Genomic Encyclopedia of Type Strains, Phase IV (KMG-IV): sequencing the most valuable type-strain genomes for metagenomic binning, comparative biology and taxonomic classification.</title>
        <authorList>
            <person name="Goeker M."/>
        </authorList>
    </citation>
    <scope>NUCLEOTIDE SEQUENCE [LARGE SCALE GENOMIC DNA]</scope>
    <source>
        <strain evidence="1 2">DSM 24004</strain>
    </source>
</reference>
<dbReference type="Proteomes" id="UP001519342">
    <property type="component" value="Unassembled WGS sequence"/>
</dbReference>
<evidence type="ECO:0000313" key="1">
    <source>
        <dbReference type="EMBL" id="MBP1925267.1"/>
    </source>
</evidence>
<keyword evidence="2" id="KW-1185">Reference proteome</keyword>
<evidence type="ECO:0000313" key="2">
    <source>
        <dbReference type="Proteomes" id="UP001519342"/>
    </source>
</evidence>
<dbReference type="InterPro" id="IPR027417">
    <property type="entry name" value="P-loop_NTPase"/>
</dbReference>
<dbReference type="SUPFAM" id="SSF52540">
    <property type="entry name" value="P-loop containing nucleoside triphosphate hydrolases"/>
    <property type="match status" value="1"/>
</dbReference>
<proteinExistence type="predicted"/>
<gene>
    <name evidence="1" type="ORF">J2Z76_001124</name>
</gene>
<accession>A0ABS4GC58</accession>
<protein>
    <submittedName>
        <fullName evidence="1">Uncharacterized protein</fullName>
    </submittedName>
</protein>